<dbReference type="PANTHER" id="PTHR45632">
    <property type="entry name" value="LD33804P"/>
    <property type="match status" value="1"/>
</dbReference>
<dbReference type="EMBL" id="KB097639">
    <property type="protein sequence ID" value="ESN92690.1"/>
    <property type="molecule type" value="Genomic_DNA"/>
</dbReference>
<keyword evidence="1" id="KW-0880">Kelch repeat</keyword>
<dbReference type="Proteomes" id="UP000015101">
    <property type="component" value="Unassembled WGS sequence"/>
</dbReference>
<reference evidence="5 7" key="2">
    <citation type="journal article" date="2013" name="Nature">
        <title>Insights into bilaterian evolution from three spiralian genomes.</title>
        <authorList>
            <person name="Simakov O."/>
            <person name="Marletaz F."/>
            <person name="Cho S.J."/>
            <person name="Edsinger-Gonzales E."/>
            <person name="Havlak P."/>
            <person name="Hellsten U."/>
            <person name="Kuo D.H."/>
            <person name="Larsson T."/>
            <person name="Lv J."/>
            <person name="Arendt D."/>
            <person name="Savage R."/>
            <person name="Osoegawa K."/>
            <person name="de Jong P."/>
            <person name="Grimwood J."/>
            <person name="Chapman J.A."/>
            <person name="Shapiro H."/>
            <person name="Aerts A."/>
            <person name="Otillar R.P."/>
            <person name="Terry A.Y."/>
            <person name="Boore J.L."/>
            <person name="Grigoriev I.V."/>
            <person name="Lindberg D.R."/>
            <person name="Seaver E.C."/>
            <person name="Weisblat D.A."/>
            <person name="Putnam N.H."/>
            <person name="Rokhsar D.S."/>
        </authorList>
    </citation>
    <scope>NUCLEOTIDE SEQUENCE</scope>
</reference>
<keyword evidence="2" id="KW-0677">Repeat</keyword>
<gene>
    <name evidence="6" type="primary">20200680</name>
    <name evidence="5" type="ORF">HELRODRAFT_164779</name>
</gene>
<dbReference type="InParanoid" id="T1EVT0"/>
<dbReference type="OrthoDB" id="45365at2759"/>
<keyword evidence="7" id="KW-1185">Reference proteome</keyword>
<name>T1EVT0_HELRO</name>
<keyword evidence="3" id="KW-0175">Coiled coil</keyword>
<dbReference type="RefSeq" id="XP_009028997.1">
    <property type="nucleotide sequence ID" value="XM_009030749.1"/>
</dbReference>
<dbReference type="SUPFAM" id="SSF117281">
    <property type="entry name" value="Kelch motif"/>
    <property type="match status" value="1"/>
</dbReference>
<proteinExistence type="predicted"/>
<feature type="coiled-coil region" evidence="3">
    <location>
        <begin position="60"/>
        <end position="88"/>
    </location>
</feature>
<dbReference type="HOGENOM" id="CLU_018559_0_0_1"/>
<organism evidence="6 7">
    <name type="scientific">Helobdella robusta</name>
    <name type="common">Californian leech</name>
    <dbReference type="NCBI Taxonomy" id="6412"/>
    <lineage>
        <taxon>Eukaryota</taxon>
        <taxon>Metazoa</taxon>
        <taxon>Spiralia</taxon>
        <taxon>Lophotrochozoa</taxon>
        <taxon>Annelida</taxon>
        <taxon>Clitellata</taxon>
        <taxon>Hirudinea</taxon>
        <taxon>Rhynchobdellida</taxon>
        <taxon>Glossiphoniidae</taxon>
        <taxon>Helobdella</taxon>
    </lineage>
</organism>
<accession>T1EVT0</accession>
<dbReference type="CTD" id="20200680"/>
<dbReference type="AlphaFoldDB" id="T1EVT0"/>
<dbReference type="InterPro" id="IPR011705">
    <property type="entry name" value="BACK"/>
</dbReference>
<dbReference type="EnsemblMetazoa" id="HelroT164779">
    <property type="protein sequence ID" value="HelroP164779"/>
    <property type="gene ID" value="HelroG164779"/>
</dbReference>
<dbReference type="eggNOG" id="KOG4441">
    <property type="taxonomic scope" value="Eukaryota"/>
</dbReference>
<dbReference type="STRING" id="6412.T1EVT0"/>
<protein>
    <recommendedName>
        <fullName evidence="4">BACK domain-containing protein</fullName>
    </recommendedName>
</protein>
<dbReference type="EMBL" id="AMQM01001824">
    <property type="status" value="NOT_ANNOTATED_CDS"/>
    <property type="molecule type" value="Genomic_DNA"/>
</dbReference>
<evidence type="ECO:0000259" key="4">
    <source>
        <dbReference type="SMART" id="SM00875"/>
    </source>
</evidence>
<evidence type="ECO:0000256" key="1">
    <source>
        <dbReference type="ARBA" id="ARBA00022441"/>
    </source>
</evidence>
<dbReference type="SMART" id="SM00875">
    <property type="entry name" value="BACK"/>
    <property type="match status" value="1"/>
</dbReference>
<feature type="domain" description="BACK" evidence="4">
    <location>
        <begin position="117"/>
        <end position="218"/>
    </location>
</feature>
<dbReference type="Gene3D" id="1.25.40.420">
    <property type="match status" value="1"/>
</dbReference>
<dbReference type="Gene3D" id="2.120.10.80">
    <property type="entry name" value="Kelch-type beta propeller"/>
    <property type="match status" value="1"/>
</dbReference>
<dbReference type="PIRSF" id="PIRSF037037">
    <property type="entry name" value="Kelch-like_protein_gigaxonin"/>
    <property type="match status" value="1"/>
</dbReference>
<dbReference type="SMART" id="SM00612">
    <property type="entry name" value="Kelch"/>
    <property type="match status" value="3"/>
</dbReference>
<evidence type="ECO:0000313" key="6">
    <source>
        <dbReference type="EnsemblMetazoa" id="HelroP164779"/>
    </source>
</evidence>
<dbReference type="InterPro" id="IPR011333">
    <property type="entry name" value="SKP1/BTB/POZ_sf"/>
</dbReference>
<evidence type="ECO:0000256" key="3">
    <source>
        <dbReference type="SAM" id="Coils"/>
    </source>
</evidence>
<dbReference type="Pfam" id="PF24981">
    <property type="entry name" value="Beta-prop_ATRN-LZTR1"/>
    <property type="match status" value="1"/>
</dbReference>
<dbReference type="OMA" id="HCQHERI"/>
<dbReference type="InterPro" id="IPR015915">
    <property type="entry name" value="Kelch-typ_b-propeller"/>
</dbReference>
<evidence type="ECO:0000313" key="5">
    <source>
        <dbReference type="EMBL" id="ESN92690.1"/>
    </source>
</evidence>
<dbReference type="PANTHER" id="PTHR45632:SF3">
    <property type="entry name" value="KELCH-LIKE PROTEIN 32"/>
    <property type="match status" value="1"/>
</dbReference>
<dbReference type="InterPro" id="IPR056737">
    <property type="entry name" value="Beta-prop_ATRN-MKLN-like"/>
</dbReference>
<dbReference type="Pfam" id="PF07707">
    <property type="entry name" value="BACK"/>
    <property type="match status" value="1"/>
</dbReference>
<reference evidence="6" key="3">
    <citation type="submission" date="2015-06" db="UniProtKB">
        <authorList>
            <consortium name="EnsemblMetazoa"/>
        </authorList>
    </citation>
    <scope>IDENTIFICATION</scope>
</reference>
<evidence type="ECO:0000313" key="7">
    <source>
        <dbReference type="Proteomes" id="UP000015101"/>
    </source>
</evidence>
<dbReference type="InterPro" id="IPR017096">
    <property type="entry name" value="BTB-kelch_protein"/>
</dbReference>
<sequence length="612" mass="69812">MECCYVSKTLVLVSGTGGRFKVDRDLFHRISDYYQARVKSGMKDAHHTELTLDLLSDRCLAEVEEFMLKMQCNNKEIEEQSLENLEEAMHGALYLQVGDMIHQYISLLEKHITDSTWIRVLNIAKKCGADTLIAKFLDFVCENFTRFVQTSDMLTLSPNDLLHLLKSDLLDADSEIDVFKFVIKWISMEESRRPLAEKLLAEVRFSLMTTGEKQECSAMLSEMNLSHCQHERIAKARDTTEVMLIFKGLHGKIDGFHFRPIEHLEASERDTTWRDYPMDDVVVEVTSDKLDRYKAVDLPMKWCDYEVCIADRCLYVAGGSEFSFRSILYQLTSKVYVFSFAQSLWKQCSSMHLPRKSFYFCSMAEGLFAVSGKTKFNKLTSTVERYKPMVDEWQTVTPLPVAVCGPAGCVRKGRMYVSGGHTSSGDVSDSVWQFDPTCNTWSSVTPLLRARFNHTMASAGDKLIVVGGANAVRTFSFDHLMDGEMYDFEADQWSDFIKLEKPACSSPSILIGSSLYLFAGVMDLSGESLVQKINMSKYLNEKSSDESVVMERKKTLNENFEKCTAMEEVEEKRTISPDRKDYCEVSSFRFDGGCFRNMCVTKLPKKLFLQSL</sequence>
<dbReference type="KEGG" id="hro:HELRODRAFT_164779"/>
<dbReference type="GeneID" id="20200680"/>
<dbReference type="Gene3D" id="3.30.710.10">
    <property type="entry name" value="Potassium Channel Kv1.1, Chain A"/>
    <property type="match status" value="1"/>
</dbReference>
<reference evidence="7" key="1">
    <citation type="submission" date="2012-12" db="EMBL/GenBank/DDBJ databases">
        <authorList>
            <person name="Hellsten U."/>
            <person name="Grimwood J."/>
            <person name="Chapman J.A."/>
            <person name="Shapiro H."/>
            <person name="Aerts A."/>
            <person name="Otillar R.P."/>
            <person name="Terry A.Y."/>
            <person name="Boore J.L."/>
            <person name="Simakov O."/>
            <person name="Marletaz F."/>
            <person name="Cho S.-J."/>
            <person name="Edsinger-Gonzales E."/>
            <person name="Havlak P."/>
            <person name="Kuo D.-H."/>
            <person name="Larsson T."/>
            <person name="Lv J."/>
            <person name="Arendt D."/>
            <person name="Savage R."/>
            <person name="Osoegawa K."/>
            <person name="de Jong P."/>
            <person name="Lindberg D.R."/>
            <person name="Seaver E.C."/>
            <person name="Weisblat D.A."/>
            <person name="Putnam N.H."/>
            <person name="Grigoriev I.V."/>
            <person name="Rokhsar D.S."/>
        </authorList>
    </citation>
    <scope>NUCLEOTIDE SEQUENCE</scope>
</reference>
<dbReference type="InterPro" id="IPR006652">
    <property type="entry name" value="Kelch_1"/>
</dbReference>
<evidence type="ECO:0000256" key="2">
    <source>
        <dbReference type="ARBA" id="ARBA00022737"/>
    </source>
</evidence>